<evidence type="ECO:0000313" key="2">
    <source>
        <dbReference type="EMBL" id="CAF4968531.1"/>
    </source>
</evidence>
<protein>
    <submittedName>
        <fullName evidence="1">Uncharacterized protein</fullName>
    </submittedName>
</protein>
<gene>
    <name evidence="1" type="ORF">GRG538_LOCUS28513</name>
    <name evidence="2" type="ORF">QYT958_LOCUS34982</name>
</gene>
<evidence type="ECO:0000313" key="3">
    <source>
        <dbReference type="Proteomes" id="UP000663872"/>
    </source>
</evidence>
<feature type="non-terminal residue" evidence="1">
    <location>
        <position position="15"/>
    </location>
</feature>
<comment type="caution">
    <text evidence="1">The sequence shown here is derived from an EMBL/GenBank/DDBJ whole genome shotgun (WGS) entry which is preliminary data.</text>
</comment>
<accession>A0A818V3N3</accession>
<dbReference type="EMBL" id="CAJNYT010004939">
    <property type="protein sequence ID" value="CAF3703491.1"/>
    <property type="molecule type" value="Genomic_DNA"/>
</dbReference>
<evidence type="ECO:0000313" key="1">
    <source>
        <dbReference type="EMBL" id="CAF3703491.1"/>
    </source>
</evidence>
<name>A0A818V3N3_9BILA</name>
<organism evidence="1 3">
    <name type="scientific">Rotaria socialis</name>
    <dbReference type="NCBI Taxonomy" id="392032"/>
    <lineage>
        <taxon>Eukaryota</taxon>
        <taxon>Metazoa</taxon>
        <taxon>Spiralia</taxon>
        <taxon>Gnathifera</taxon>
        <taxon>Rotifera</taxon>
        <taxon>Eurotatoria</taxon>
        <taxon>Bdelloidea</taxon>
        <taxon>Philodinida</taxon>
        <taxon>Philodinidae</taxon>
        <taxon>Rotaria</taxon>
    </lineage>
</organism>
<proteinExistence type="predicted"/>
<sequence>MPTETPPKIIGAMEL</sequence>
<dbReference type="Proteomes" id="UP000663848">
    <property type="component" value="Unassembled WGS sequence"/>
</dbReference>
<reference evidence="1" key="1">
    <citation type="submission" date="2021-02" db="EMBL/GenBank/DDBJ databases">
        <authorList>
            <person name="Nowell W R."/>
        </authorList>
    </citation>
    <scope>NUCLEOTIDE SEQUENCE</scope>
</reference>
<dbReference type="EMBL" id="CAJOBR010025852">
    <property type="protein sequence ID" value="CAF4968531.1"/>
    <property type="molecule type" value="Genomic_DNA"/>
</dbReference>
<dbReference type="Proteomes" id="UP000663872">
    <property type="component" value="Unassembled WGS sequence"/>
</dbReference>